<name>A6DT15_9BACT</name>
<keyword evidence="2" id="KW-0808">Transferase</keyword>
<organism evidence="2 3">
    <name type="scientific">Lentisphaera araneosa HTCC2155</name>
    <dbReference type="NCBI Taxonomy" id="313628"/>
    <lineage>
        <taxon>Bacteria</taxon>
        <taxon>Pseudomonadati</taxon>
        <taxon>Lentisphaerota</taxon>
        <taxon>Lentisphaeria</taxon>
        <taxon>Lentisphaerales</taxon>
        <taxon>Lentisphaeraceae</taxon>
        <taxon>Lentisphaera</taxon>
    </lineage>
</organism>
<keyword evidence="3" id="KW-1185">Reference proteome</keyword>
<dbReference type="InterPro" id="IPR052514">
    <property type="entry name" value="SAM-dependent_MTase"/>
</dbReference>
<dbReference type="STRING" id="313628.LNTAR_03139"/>
<dbReference type="PANTHER" id="PTHR34203">
    <property type="entry name" value="METHYLTRANSFERASE, FKBM FAMILY PROTEIN"/>
    <property type="match status" value="1"/>
</dbReference>
<dbReference type="OrthoDB" id="663022at2"/>
<dbReference type="InterPro" id="IPR029063">
    <property type="entry name" value="SAM-dependent_MTases_sf"/>
</dbReference>
<evidence type="ECO:0000313" key="3">
    <source>
        <dbReference type="Proteomes" id="UP000004947"/>
    </source>
</evidence>
<dbReference type="PANTHER" id="PTHR34203:SF13">
    <property type="entry name" value="EXPRESSED PROTEIN"/>
    <property type="match status" value="1"/>
</dbReference>
<evidence type="ECO:0000313" key="2">
    <source>
        <dbReference type="EMBL" id="EDM25190.1"/>
    </source>
</evidence>
<accession>A6DT15</accession>
<keyword evidence="2" id="KW-0489">Methyltransferase</keyword>
<dbReference type="Pfam" id="PF05050">
    <property type="entry name" value="Methyltransf_21"/>
    <property type="match status" value="1"/>
</dbReference>
<dbReference type="InterPro" id="IPR006342">
    <property type="entry name" value="FkbM_mtfrase"/>
</dbReference>
<reference evidence="2 3" key="1">
    <citation type="journal article" date="2010" name="J. Bacteriol.">
        <title>Genome sequence of Lentisphaera araneosa HTCC2155T, the type species of the order Lentisphaerales in the phylum Lentisphaerae.</title>
        <authorList>
            <person name="Thrash J.C."/>
            <person name="Cho J.C."/>
            <person name="Vergin K.L."/>
            <person name="Morris R.M."/>
            <person name="Giovannoni S.J."/>
        </authorList>
    </citation>
    <scope>NUCLEOTIDE SEQUENCE [LARGE SCALE GENOMIC DNA]</scope>
    <source>
        <strain evidence="2 3">HTCC2155</strain>
    </source>
</reference>
<dbReference type="NCBIfam" id="TIGR01444">
    <property type="entry name" value="fkbM_fam"/>
    <property type="match status" value="1"/>
</dbReference>
<comment type="caution">
    <text evidence="2">The sequence shown here is derived from an EMBL/GenBank/DDBJ whole genome shotgun (WGS) entry which is preliminary data.</text>
</comment>
<dbReference type="eggNOG" id="COG2520">
    <property type="taxonomic scope" value="Bacteria"/>
</dbReference>
<sequence length="312" mass="36465">MRLEELEQAYNLGKLDKQSYIQQMYSIHDKLFEYSEFIKNRDVEKIEISEKGVEITSKELGIKVLCKRKDQRTAPVEILNFGFYEKKDSDMILSLIQDNSVFFDIGANIGWYSIAAAKVKKNITIHTFEPIKQTYDCLLENIKINQCEQIETYNLGLSNIEDELTFYFYDEGSGNASSALLDETRENQKHTCKVKPLDSFFPKLNLKNLDFIKCDVEGAELLVFKGGVQTIEQYKPIVFTEILRKWTAKFNYDPNEIITFFKDLGYGCYYAQDNNLKEFMEMDEDTVETNFFFLHKTKHAQLIQERVSKTLT</sequence>
<proteinExistence type="predicted"/>
<gene>
    <name evidence="2" type="ORF">LNTAR_03139</name>
</gene>
<dbReference type="GO" id="GO:0008168">
    <property type="term" value="F:methyltransferase activity"/>
    <property type="evidence" value="ECO:0007669"/>
    <property type="project" value="UniProtKB-KW"/>
</dbReference>
<dbReference type="EMBL" id="ABCK01000034">
    <property type="protein sequence ID" value="EDM25190.1"/>
    <property type="molecule type" value="Genomic_DNA"/>
</dbReference>
<evidence type="ECO:0000259" key="1">
    <source>
        <dbReference type="Pfam" id="PF05050"/>
    </source>
</evidence>
<feature type="domain" description="Methyltransferase FkbM" evidence="1">
    <location>
        <begin position="104"/>
        <end position="266"/>
    </location>
</feature>
<dbReference type="Gene3D" id="3.40.50.150">
    <property type="entry name" value="Vaccinia Virus protein VP39"/>
    <property type="match status" value="1"/>
</dbReference>
<dbReference type="SUPFAM" id="SSF53335">
    <property type="entry name" value="S-adenosyl-L-methionine-dependent methyltransferases"/>
    <property type="match status" value="1"/>
</dbReference>
<dbReference type="GO" id="GO:0032259">
    <property type="term" value="P:methylation"/>
    <property type="evidence" value="ECO:0007669"/>
    <property type="project" value="UniProtKB-KW"/>
</dbReference>
<dbReference type="Proteomes" id="UP000004947">
    <property type="component" value="Unassembled WGS sequence"/>
</dbReference>
<protein>
    <submittedName>
        <fullName evidence="2">Methyltransferase FkbM</fullName>
    </submittedName>
</protein>
<dbReference type="AlphaFoldDB" id="A6DT15"/>
<dbReference type="RefSeq" id="WP_007280965.1">
    <property type="nucleotide sequence ID" value="NZ_ABCK01000034.1"/>
</dbReference>